<protein>
    <recommendedName>
        <fullName evidence="2">Polymer-forming cytoskeletal protein</fullName>
    </recommendedName>
</protein>
<gene>
    <name evidence="1" type="ORF">ABVK50_23795</name>
</gene>
<evidence type="ECO:0008006" key="2">
    <source>
        <dbReference type="Google" id="ProtNLM"/>
    </source>
</evidence>
<name>A0AAU8CMW0_9HYPH</name>
<accession>A0AAU8CMW0</accession>
<dbReference type="RefSeq" id="WP_353644234.1">
    <property type="nucleotide sequence ID" value="NZ_CP159253.1"/>
</dbReference>
<dbReference type="EMBL" id="CP159253">
    <property type="protein sequence ID" value="XCG48232.1"/>
    <property type="molecule type" value="Genomic_DNA"/>
</dbReference>
<sequence>MQTLIIEGDLHVTGEVGIGVSDGLPINIRVIGDFRPLESARPECGVFVEGSLMVQGLIEFQGASK</sequence>
<dbReference type="AlphaFoldDB" id="A0AAU8CMW0"/>
<proteinExistence type="predicted"/>
<reference evidence="1" key="1">
    <citation type="submission" date="2024-06" db="EMBL/GenBank/DDBJ databases">
        <title>Mesorhizobium karijinii sp. nov., a symbiont of the iconic Swainsona formosa from arid Australia.</title>
        <authorList>
            <person name="Hill Y.J."/>
            <person name="Watkin E.L.J."/>
            <person name="O'Hara G.W."/>
            <person name="Terpolilli J."/>
            <person name="Tye M.L."/>
            <person name="Kohlmeier M.G."/>
        </authorList>
    </citation>
    <scope>NUCLEOTIDE SEQUENCE</scope>
    <source>
        <strain evidence="1">WSM2240</strain>
    </source>
</reference>
<evidence type="ECO:0000313" key="1">
    <source>
        <dbReference type="EMBL" id="XCG48232.1"/>
    </source>
</evidence>
<organism evidence="1">
    <name type="scientific">Mesorhizobium sp. WSM2240</name>
    <dbReference type="NCBI Taxonomy" id="3228851"/>
    <lineage>
        <taxon>Bacteria</taxon>
        <taxon>Pseudomonadati</taxon>
        <taxon>Pseudomonadota</taxon>
        <taxon>Alphaproteobacteria</taxon>
        <taxon>Hyphomicrobiales</taxon>
        <taxon>Phyllobacteriaceae</taxon>
        <taxon>Mesorhizobium</taxon>
    </lineage>
</organism>